<reference evidence="2" key="1">
    <citation type="submission" date="2021-02" db="EMBL/GenBank/DDBJ databases">
        <title>The CRISPR/cas machinery reduction and long-range gene transfer in the hot spring cyanobacterium Synechococcus.</title>
        <authorList>
            <person name="Dvorak P."/>
            <person name="Jahodarova E."/>
            <person name="Hasler P."/>
            <person name="Poulickova A."/>
        </authorList>
    </citation>
    <scope>NUCLEOTIDE SEQUENCE</scope>
    <source>
        <strain evidence="2">Rupite</strain>
    </source>
</reference>
<name>A0ABT0CEX5_THEVL</name>
<dbReference type="InterPro" id="IPR001173">
    <property type="entry name" value="Glyco_trans_2-like"/>
</dbReference>
<protein>
    <submittedName>
        <fullName evidence="2">Glycosyltransferase family 2 protein</fullName>
    </submittedName>
</protein>
<keyword evidence="3" id="KW-1185">Reference proteome</keyword>
<evidence type="ECO:0000313" key="3">
    <source>
        <dbReference type="Proteomes" id="UP000830835"/>
    </source>
</evidence>
<proteinExistence type="predicted"/>
<dbReference type="PANTHER" id="PTHR43685:SF3">
    <property type="entry name" value="SLR2126 PROTEIN"/>
    <property type="match status" value="1"/>
</dbReference>
<accession>A0ABT0CEX5</accession>
<evidence type="ECO:0000313" key="2">
    <source>
        <dbReference type="EMBL" id="MCJ2544274.1"/>
    </source>
</evidence>
<dbReference type="CDD" id="cd00761">
    <property type="entry name" value="Glyco_tranf_GTA_type"/>
    <property type="match status" value="1"/>
</dbReference>
<organism evidence="2 3">
    <name type="scientific">Thermostichus vulcanus str. 'Rupite'</name>
    <dbReference type="NCBI Taxonomy" id="2813851"/>
    <lineage>
        <taxon>Bacteria</taxon>
        <taxon>Bacillati</taxon>
        <taxon>Cyanobacteriota</taxon>
        <taxon>Cyanophyceae</taxon>
        <taxon>Thermostichales</taxon>
        <taxon>Thermostichaceae</taxon>
        <taxon>Thermostichus</taxon>
    </lineage>
</organism>
<dbReference type="Pfam" id="PF00535">
    <property type="entry name" value="Glycos_transf_2"/>
    <property type="match status" value="1"/>
</dbReference>
<feature type="domain" description="Glycosyltransferase 2-like" evidence="1">
    <location>
        <begin position="4"/>
        <end position="164"/>
    </location>
</feature>
<dbReference type="InterPro" id="IPR050834">
    <property type="entry name" value="Glycosyltransf_2"/>
</dbReference>
<comment type="caution">
    <text evidence="2">The sequence shown here is derived from an EMBL/GenBank/DDBJ whole genome shotgun (WGS) entry which is preliminary data.</text>
</comment>
<dbReference type="PANTHER" id="PTHR43685">
    <property type="entry name" value="GLYCOSYLTRANSFERASE"/>
    <property type="match status" value="1"/>
</dbReference>
<dbReference type="EMBL" id="JAFIRA010000054">
    <property type="protein sequence ID" value="MCJ2544274.1"/>
    <property type="molecule type" value="Genomic_DNA"/>
</dbReference>
<evidence type="ECO:0000259" key="1">
    <source>
        <dbReference type="Pfam" id="PF00535"/>
    </source>
</evidence>
<dbReference type="RefSeq" id="WP_244352657.1">
    <property type="nucleotide sequence ID" value="NZ_JAFIRA010000054.1"/>
</dbReference>
<sequence length="327" mass="37490">MYFSVIIPTYNRRPILEHCLRALAQQQPGPYLGYEVVVVDDGSSDGTVEWLQTNPVGLPNLKLLCQEHRGPAAARNLGFRHAQGSVIIFIDSDLVVVEHFLASHAQMLQQQGVTGDPNHAHEGKVFTYGRVINTSNFQDPRSEPFKPTDFSAAFFATGNVAIARHWLQLAAETSAGPFDERFQLYGWEDLELGVRLKRLGLKLVKCPQAAGYHWHPPFELKQIPSLIERERQRGRMGILFYQKHPTWEVRLMIQMTPLHQLLWGVLSLGGWLNEKRVEPLLRWLIEQGRPQLALELCRVFFLNWYNVLAVYEGYREMKERNNGIHSA</sequence>
<gene>
    <name evidence="2" type="ORF">JX360_15400</name>
</gene>
<dbReference type="Gene3D" id="3.90.550.10">
    <property type="entry name" value="Spore Coat Polysaccharide Biosynthesis Protein SpsA, Chain A"/>
    <property type="match status" value="1"/>
</dbReference>
<dbReference type="SUPFAM" id="SSF53448">
    <property type="entry name" value="Nucleotide-diphospho-sugar transferases"/>
    <property type="match status" value="1"/>
</dbReference>
<dbReference type="Proteomes" id="UP000830835">
    <property type="component" value="Unassembled WGS sequence"/>
</dbReference>
<dbReference type="InterPro" id="IPR029044">
    <property type="entry name" value="Nucleotide-diphossugar_trans"/>
</dbReference>